<dbReference type="GO" id="GO:0043565">
    <property type="term" value="F:sequence-specific DNA binding"/>
    <property type="evidence" value="ECO:0007669"/>
    <property type="project" value="InterPro"/>
</dbReference>
<dbReference type="GO" id="GO:0008270">
    <property type="term" value="F:zinc ion binding"/>
    <property type="evidence" value="ECO:0007669"/>
    <property type="project" value="InterPro"/>
</dbReference>
<feature type="binding site" evidence="15">
    <location>
        <position position="68"/>
    </location>
    <ligand>
        <name>Zn(2+)</name>
        <dbReference type="ChEBI" id="CHEBI:29105"/>
    </ligand>
</feature>
<dbReference type="Pfam" id="PF02805">
    <property type="entry name" value="Ada_Zn_binding"/>
    <property type="match status" value="1"/>
</dbReference>
<dbReference type="PROSITE" id="PS00374">
    <property type="entry name" value="MGMT"/>
    <property type="match status" value="1"/>
</dbReference>
<dbReference type="SUPFAM" id="SSF46689">
    <property type="entry name" value="Homeodomain-like"/>
    <property type="match status" value="1"/>
</dbReference>
<dbReference type="Gene3D" id="1.10.10.60">
    <property type="entry name" value="Homeodomain-like"/>
    <property type="match status" value="1"/>
</dbReference>
<dbReference type="EC" id="2.1.1.63" evidence="12"/>
<comment type="similarity">
    <text evidence="2 12">Belongs to the MGMT family.</text>
</comment>
<keyword evidence="14" id="KW-0479">Metal-binding</keyword>
<dbReference type="GO" id="GO:0006307">
    <property type="term" value="P:DNA alkylation repair"/>
    <property type="evidence" value="ECO:0007669"/>
    <property type="project" value="UniProtKB-UniRule"/>
</dbReference>
<dbReference type="EMBL" id="VLLG01000003">
    <property type="protein sequence ID" value="TWI88570.1"/>
    <property type="molecule type" value="Genomic_DNA"/>
</dbReference>
<evidence type="ECO:0000256" key="2">
    <source>
        <dbReference type="ARBA" id="ARBA00008711"/>
    </source>
</evidence>
<dbReference type="GO" id="GO:0003908">
    <property type="term" value="F:methylated-DNA-[protein]-cysteine S-methyltransferase activity"/>
    <property type="evidence" value="ECO:0007669"/>
    <property type="project" value="UniProtKB-UniRule"/>
</dbReference>
<comment type="caution">
    <text evidence="17">The sequence shown here is derived from an EMBL/GenBank/DDBJ whole genome shotgun (WGS) entry which is preliminary data.</text>
</comment>
<dbReference type="Pfam" id="PF12833">
    <property type="entry name" value="HTH_18"/>
    <property type="match status" value="1"/>
</dbReference>
<dbReference type="InterPro" id="IPR014048">
    <property type="entry name" value="MethylDNA_cys_MeTrfase_DNA-bd"/>
</dbReference>
<dbReference type="InterPro" id="IPR036388">
    <property type="entry name" value="WH-like_DNA-bd_sf"/>
</dbReference>
<keyword evidence="14" id="KW-0862">Zinc</keyword>
<protein>
    <recommendedName>
        <fullName evidence="12">Methylated-DNA--protein-cysteine methyltransferase</fullName>
        <ecNumber evidence="12">2.1.1.63</ecNumber>
    </recommendedName>
    <alternativeName>
        <fullName evidence="12">6-O-methylguanine-DNA methyltransferase</fullName>
        <shortName evidence="12">MGMT</shortName>
    </alternativeName>
    <alternativeName>
        <fullName evidence="12">O-6-methylguanine-DNA-alkyltransferase</fullName>
    </alternativeName>
</protein>
<feature type="binding site" evidence="15">
    <location>
        <position position="65"/>
    </location>
    <ligand>
        <name>Zn(2+)</name>
        <dbReference type="ChEBI" id="CHEBI:29105"/>
    </ligand>
</feature>
<feature type="binding site" evidence="15">
    <location>
        <position position="34"/>
    </location>
    <ligand>
        <name>Zn(2+)</name>
        <dbReference type="ChEBI" id="CHEBI:29105"/>
    </ligand>
</feature>
<dbReference type="InterPro" id="IPR008332">
    <property type="entry name" value="MethylG_MeTrfase_N"/>
</dbReference>
<evidence type="ECO:0000259" key="16">
    <source>
        <dbReference type="PROSITE" id="PS01124"/>
    </source>
</evidence>
<keyword evidence="3 12" id="KW-0963">Cytoplasm</keyword>
<dbReference type="InterPro" id="IPR009057">
    <property type="entry name" value="Homeodomain-like_sf"/>
</dbReference>
<reference evidence="17 18" key="1">
    <citation type="journal article" date="2013" name="Stand. Genomic Sci.">
        <title>Genomic Encyclopedia of Type Strains, Phase I: The one thousand microbial genomes (KMG-I) project.</title>
        <authorList>
            <person name="Kyrpides N.C."/>
            <person name="Woyke T."/>
            <person name="Eisen J.A."/>
            <person name="Garrity G."/>
            <person name="Lilburn T.G."/>
            <person name="Beck B.J."/>
            <person name="Whitman W.B."/>
            <person name="Hugenholtz P."/>
            <person name="Klenk H.P."/>
        </authorList>
    </citation>
    <scope>NUCLEOTIDE SEQUENCE [LARGE SCALE GENOMIC DNA]</scope>
    <source>
        <strain evidence="17 18">DSM 13484</strain>
    </source>
</reference>
<dbReference type="SUPFAM" id="SSF53155">
    <property type="entry name" value="Methylated DNA-protein cysteine methyltransferase domain"/>
    <property type="match status" value="1"/>
</dbReference>
<dbReference type="Proteomes" id="UP000316778">
    <property type="component" value="Unassembled WGS sequence"/>
</dbReference>
<keyword evidence="10 12" id="KW-0234">DNA repair</keyword>
<evidence type="ECO:0000256" key="13">
    <source>
        <dbReference type="PIRSR" id="PIRSR000409-1"/>
    </source>
</evidence>
<dbReference type="InterPro" id="IPR018060">
    <property type="entry name" value="HTH_AraC"/>
</dbReference>
<comment type="miscellaneous">
    <text evidence="12">This enzyme catalyzes only one turnover and therefore is not strictly catalytic. According to one definition, an enzyme is a biocatalyst that acts repeatedly and over many reaction cycles.</text>
</comment>
<evidence type="ECO:0000313" key="17">
    <source>
        <dbReference type="EMBL" id="TWI88570.1"/>
    </source>
</evidence>
<dbReference type="FunFam" id="1.10.10.10:FF:000214">
    <property type="entry name" value="Methylated-DNA--protein-cysteine methyltransferase"/>
    <property type="match status" value="1"/>
</dbReference>
<keyword evidence="8" id="KW-0010">Activator</keyword>
<dbReference type="InterPro" id="IPR036631">
    <property type="entry name" value="MGMT_N_sf"/>
</dbReference>
<comment type="catalytic activity">
    <reaction evidence="11 12">
        <text>a 6-O-methyl-2'-deoxyguanosine in DNA + L-cysteinyl-[protein] = S-methyl-L-cysteinyl-[protein] + a 2'-deoxyguanosine in DNA</text>
        <dbReference type="Rhea" id="RHEA:24000"/>
        <dbReference type="Rhea" id="RHEA-COMP:10131"/>
        <dbReference type="Rhea" id="RHEA-COMP:10132"/>
        <dbReference type="Rhea" id="RHEA-COMP:11367"/>
        <dbReference type="Rhea" id="RHEA-COMP:11368"/>
        <dbReference type="ChEBI" id="CHEBI:29950"/>
        <dbReference type="ChEBI" id="CHEBI:82612"/>
        <dbReference type="ChEBI" id="CHEBI:85445"/>
        <dbReference type="ChEBI" id="CHEBI:85448"/>
        <dbReference type="EC" id="2.1.1.63"/>
    </reaction>
</comment>
<organism evidence="17 18">
    <name type="scientific">Chitinophaga japonensis</name>
    <name type="common">Flexibacter japonensis</name>
    <dbReference type="NCBI Taxonomy" id="104662"/>
    <lineage>
        <taxon>Bacteria</taxon>
        <taxon>Pseudomonadati</taxon>
        <taxon>Bacteroidota</taxon>
        <taxon>Chitinophagia</taxon>
        <taxon>Chitinophagales</taxon>
        <taxon>Chitinophagaceae</taxon>
        <taxon>Chitinophaga</taxon>
    </lineage>
</organism>
<proteinExistence type="inferred from homology"/>
<dbReference type="OrthoDB" id="9802228at2"/>
<sequence length="346" mass="39678">MQLSTDVMYQAILNKDTSFEGVFFTAVKTTGIFCRPSCRARKPKKENVEFFSTVREAITKGYRPCRVCNPMENLHETPPQIKQLMDDLNNDPSLKIRDRDLRQRKLEPNGVRRWFLKHYGLTFHAYQRMLRINTAFKRIQEGQTVTDAAFNMGYDSLSGFGDSFRTVFGFSPSDSKTKRIIDLRRLETSLGTMYACAVQEGICLLEFTDRRMLETEFRDLGKKFNANIVQGHNPHFALLEEQLREYFEGSRKAFTVPLCTPGSEFQLKVWSALREIPYGETRSYKQQAEHIGSPEAVRAVAQANGMNKIAIIIPCHRVIGGSGELTGYGGGIWRKKKLLDMEKMNR</sequence>
<name>A0A562T6E0_CHIJA</name>
<keyword evidence="5 12" id="KW-0808">Transferase</keyword>
<evidence type="ECO:0000256" key="3">
    <source>
        <dbReference type="ARBA" id="ARBA00022490"/>
    </source>
</evidence>
<evidence type="ECO:0000256" key="9">
    <source>
        <dbReference type="ARBA" id="ARBA00023163"/>
    </source>
</evidence>
<feature type="binding site" evidence="15">
    <location>
        <position position="38"/>
    </location>
    <ligand>
        <name>Zn(2+)</name>
        <dbReference type="ChEBI" id="CHEBI:29105"/>
    </ligand>
</feature>
<dbReference type="InterPro" id="IPR023546">
    <property type="entry name" value="MGMT"/>
</dbReference>
<feature type="active site" description="Nucleophile; methyl group acceptor" evidence="12">
    <location>
        <position position="315"/>
    </location>
</feature>
<dbReference type="Gene3D" id="3.40.10.10">
    <property type="entry name" value="DNA Methylphosphotriester Repair Domain"/>
    <property type="match status" value="1"/>
</dbReference>
<dbReference type="GO" id="GO:0032259">
    <property type="term" value="P:methylation"/>
    <property type="evidence" value="ECO:0007669"/>
    <property type="project" value="UniProtKB-KW"/>
</dbReference>
<dbReference type="Pfam" id="PF01035">
    <property type="entry name" value="DNA_binding_1"/>
    <property type="match status" value="1"/>
</dbReference>
<gene>
    <name evidence="17" type="ORF">LX66_2656</name>
</gene>
<accession>A0A562T6E0</accession>
<evidence type="ECO:0000256" key="8">
    <source>
        <dbReference type="ARBA" id="ARBA00023159"/>
    </source>
</evidence>
<feature type="domain" description="HTH araC/xylS-type" evidence="16">
    <location>
        <begin position="106"/>
        <end position="178"/>
    </location>
</feature>
<dbReference type="InterPro" id="IPR004026">
    <property type="entry name" value="Ada_DNA_repair_Zn-bd"/>
</dbReference>
<dbReference type="InterPro" id="IPR036217">
    <property type="entry name" value="MethylDNA_cys_MeTrfase_DNAb"/>
</dbReference>
<dbReference type="GO" id="GO:0005737">
    <property type="term" value="C:cytoplasm"/>
    <property type="evidence" value="ECO:0007669"/>
    <property type="project" value="UniProtKB-SubCell"/>
</dbReference>
<feature type="binding site" evidence="14">
    <location>
        <position position="30"/>
    </location>
    <ligand>
        <name>DNA</name>
        <dbReference type="ChEBI" id="CHEBI:16991"/>
    </ligand>
</feature>
<dbReference type="AlphaFoldDB" id="A0A562T6E0"/>
<dbReference type="PANTHER" id="PTHR10815">
    <property type="entry name" value="METHYLATED-DNA--PROTEIN-CYSTEINE METHYLTRANSFERASE"/>
    <property type="match status" value="1"/>
</dbReference>
<dbReference type="CDD" id="cd06445">
    <property type="entry name" value="ATase"/>
    <property type="match status" value="1"/>
</dbReference>
<dbReference type="NCBIfam" id="TIGR00589">
    <property type="entry name" value="ogt"/>
    <property type="match status" value="1"/>
</dbReference>
<comment type="cofactor">
    <cofactor evidence="14">
        <name>Zn(2+)</name>
        <dbReference type="ChEBI" id="CHEBI:29105"/>
    </cofactor>
    <text evidence="14">Binds 1 zinc ion per subunit.</text>
</comment>
<comment type="catalytic activity">
    <reaction evidence="1 12">
        <text>a 4-O-methyl-thymidine in DNA + L-cysteinyl-[protein] = a thymidine in DNA + S-methyl-L-cysteinyl-[protein]</text>
        <dbReference type="Rhea" id="RHEA:53428"/>
        <dbReference type="Rhea" id="RHEA-COMP:10131"/>
        <dbReference type="Rhea" id="RHEA-COMP:10132"/>
        <dbReference type="Rhea" id="RHEA-COMP:13555"/>
        <dbReference type="Rhea" id="RHEA-COMP:13556"/>
        <dbReference type="ChEBI" id="CHEBI:29950"/>
        <dbReference type="ChEBI" id="CHEBI:82612"/>
        <dbReference type="ChEBI" id="CHEBI:137386"/>
        <dbReference type="ChEBI" id="CHEBI:137387"/>
        <dbReference type="EC" id="2.1.1.63"/>
    </reaction>
</comment>
<evidence type="ECO:0000256" key="12">
    <source>
        <dbReference type="HAMAP-Rule" id="MF_00772"/>
    </source>
</evidence>
<evidence type="ECO:0000256" key="6">
    <source>
        <dbReference type="ARBA" id="ARBA00022763"/>
    </source>
</evidence>
<dbReference type="SMART" id="SM00342">
    <property type="entry name" value="HTH_ARAC"/>
    <property type="match status" value="1"/>
</dbReference>
<evidence type="ECO:0000256" key="5">
    <source>
        <dbReference type="ARBA" id="ARBA00022679"/>
    </source>
</evidence>
<keyword evidence="9" id="KW-0804">Transcription</keyword>
<evidence type="ECO:0000256" key="10">
    <source>
        <dbReference type="ARBA" id="ARBA00023204"/>
    </source>
</evidence>
<evidence type="ECO:0000256" key="4">
    <source>
        <dbReference type="ARBA" id="ARBA00022603"/>
    </source>
</evidence>
<evidence type="ECO:0000256" key="1">
    <source>
        <dbReference type="ARBA" id="ARBA00001286"/>
    </source>
</evidence>
<evidence type="ECO:0000256" key="11">
    <source>
        <dbReference type="ARBA" id="ARBA00049348"/>
    </source>
</evidence>
<comment type="function">
    <text evidence="12">Involved in the cellular defense against the biological effects of O6-methylguanine (O6-MeG) and O4-methylthymine (O4-MeT) in DNA. Repairs the methylated nucleobase in DNA by stoichiometrically transferring the methyl group to a cysteine residue in the enzyme. This is a suicide reaction: the enzyme is irreversibly inactivated.</text>
</comment>
<dbReference type="SUPFAM" id="SSF46767">
    <property type="entry name" value="Methylated DNA-protein cysteine methyltransferase, C-terminal domain"/>
    <property type="match status" value="1"/>
</dbReference>
<feature type="binding site" evidence="14">
    <location>
        <position position="63"/>
    </location>
    <ligand>
        <name>DNA</name>
        <dbReference type="ChEBI" id="CHEBI:16991"/>
    </ligand>
</feature>
<feature type="active site" description="Nucleophile; methyl group acceptor from methylphosphotriester" evidence="13">
    <location>
        <position position="34"/>
    </location>
</feature>
<dbReference type="HAMAP" id="MF_00772">
    <property type="entry name" value="OGT"/>
    <property type="match status" value="1"/>
</dbReference>
<evidence type="ECO:0000256" key="7">
    <source>
        <dbReference type="ARBA" id="ARBA00023015"/>
    </source>
</evidence>
<dbReference type="SUPFAM" id="SSF57884">
    <property type="entry name" value="Ada DNA repair protein, N-terminal domain (N-Ada 10)"/>
    <property type="match status" value="1"/>
</dbReference>
<evidence type="ECO:0000256" key="14">
    <source>
        <dbReference type="PIRSR" id="PIRSR000409-2"/>
    </source>
</evidence>
<keyword evidence="18" id="KW-1185">Reference proteome</keyword>
<keyword evidence="6 12" id="KW-0227">DNA damage</keyword>
<feature type="binding site" evidence="14">
    <location>
        <position position="39"/>
    </location>
    <ligand>
        <name>DNA</name>
        <dbReference type="ChEBI" id="CHEBI:16991"/>
    </ligand>
</feature>
<dbReference type="RefSeq" id="WP_145714152.1">
    <property type="nucleotide sequence ID" value="NZ_BAAAFY010000001.1"/>
</dbReference>
<dbReference type="PANTHER" id="PTHR10815:SF5">
    <property type="entry name" value="METHYLATED-DNA--PROTEIN-CYSTEINE METHYLTRANSFERASE"/>
    <property type="match status" value="1"/>
</dbReference>
<dbReference type="PIRSF" id="PIRSF000409">
    <property type="entry name" value="Ada"/>
    <property type="match status" value="1"/>
</dbReference>
<evidence type="ECO:0000313" key="18">
    <source>
        <dbReference type="Proteomes" id="UP000316778"/>
    </source>
</evidence>
<dbReference type="Gene3D" id="3.30.160.70">
    <property type="entry name" value="Methylated DNA-protein cysteine methyltransferase domain"/>
    <property type="match status" value="1"/>
</dbReference>
<comment type="subcellular location">
    <subcellularLocation>
        <location evidence="12">Cytoplasm</location>
    </subcellularLocation>
</comment>
<dbReference type="InterPro" id="IPR001497">
    <property type="entry name" value="MethylDNA_cys_MeTrfase_AS"/>
</dbReference>
<dbReference type="Gene3D" id="1.10.10.10">
    <property type="entry name" value="Winged helix-like DNA-binding domain superfamily/Winged helix DNA-binding domain"/>
    <property type="match status" value="1"/>
</dbReference>
<keyword evidence="7" id="KW-0805">Transcription regulation</keyword>
<dbReference type="InterPro" id="IPR016221">
    <property type="entry name" value="Bifunct_regulatory_prot_Ada"/>
</dbReference>
<keyword evidence="4 12" id="KW-0489">Methyltransferase</keyword>
<dbReference type="Pfam" id="PF02870">
    <property type="entry name" value="Methyltransf_1N"/>
    <property type="match status" value="1"/>
</dbReference>
<dbReference type="PROSITE" id="PS01124">
    <property type="entry name" value="HTH_ARAC_FAMILY_2"/>
    <property type="match status" value="1"/>
</dbReference>
<dbReference type="GO" id="GO:0003700">
    <property type="term" value="F:DNA-binding transcription factor activity"/>
    <property type="evidence" value="ECO:0007669"/>
    <property type="project" value="InterPro"/>
</dbReference>
<feature type="binding site" evidence="14">
    <location>
        <position position="41"/>
    </location>
    <ligand>
        <name>DNA</name>
        <dbReference type="ChEBI" id="CHEBI:16991"/>
    </ligand>
</feature>
<feature type="active site" description="Nucleophile; methyl group acceptor from either O6-methylguanine or O4-methylthymine" evidence="13">
    <location>
        <position position="315"/>
    </location>
</feature>
<evidence type="ECO:0000256" key="15">
    <source>
        <dbReference type="PIRSR" id="PIRSR000409-3"/>
    </source>
</evidence>
<dbReference type="InterPro" id="IPR035451">
    <property type="entry name" value="Ada-like_dom_sf"/>
</dbReference>